<protein>
    <submittedName>
        <fullName evidence="1">Uncharacterized protein</fullName>
    </submittedName>
</protein>
<evidence type="ECO:0000313" key="2">
    <source>
        <dbReference type="Proteomes" id="UP000219331"/>
    </source>
</evidence>
<gene>
    <name evidence="1" type="ORF">SAMN05421512_11728</name>
</gene>
<evidence type="ECO:0000313" key="1">
    <source>
        <dbReference type="EMBL" id="SOC26948.1"/>
    </source>
</evidence>
<organism evidence="1 2">
    <name type="scientific">Stappia indica</name>
    <dbReference type="NCBI Taxonomy" id="538381"/>
    <lineage>
        <taxon>Bacteria</taxon>
        <taxon>Pseudomonadati</taxon>
        <taxon>Pseudomonadota</taxon>
        <taxon>Alphaproteobacteria</taxon>
        <taxon>Hyphomicrobiales</taxon>
        <taxon>Stappiaceae</taxon>
        <taxon>Stappia</taxon>
    </lineage>
</organism>
<dbReference type="EMBL" id="OBML01000017">
    <property type="protein sequence ID" value="SOC26948.1"/>
    <property type="molecule type" value="Genomic_DNA"/>
</dbReference>
<reference evidence="1 2" key="1">
    <citation type="submission" date="2017-08" db="EMBL/GenBank/DDBJ databases">
        <authorList>
            <person name="de Groot N.N."/>
        </authorList>
    </citation>
    <scope>NUCLEOTIDE SEQUENCE [LARGE SCALE GENOMIC DNA]</scope>
    <source>
        <strain evidence="1 2">USBA 352</strain>
    </source>
</reference>
<accession>A0A285TSZ1</accession>
<sequence length="96" mass="10811">MTVERITFEDRGQDFLWWEVDMETGRVVGCGPCQGWLWASGDYRVDLDAISVGSCLRVFSRNEARARTLNHVIADIAPAPQRGTLPLFDPQQQVST</sequence>
<keyword evidence="2" id="KW-1185">Reference proteome</keyword>
<proteinExistence type="predicted"/>
<dbReference type="AlphaFoldDB" id="A0A285TSZ1"/>
<name>A0A285TSZ1_9HYPH</name>
<dbReference type="Proteomes" id="UP000219331">
    <property type="component" value="Unassembled WGS sequence"/>
</dbReference>
<dbReference type="RefSeq" id="WP_097176627.1">
    <property type="nucleotide sequence ID" value="NZ_OBML01000017.1"/>
</dbReference>
<dbReference type="OrthoDB" id="8456197at2"/>